<protein>
    <submittedName>
        <fullName evidence="1">Uncharacterized protein</fullName>
    </submittedName>
</protein>
<evidence type="ECO:0000313" key="1">
    <source>
        <dbReference type="EMBL" id="MBT2919627.1"/>
    </source>
</evidence>
<dbReference type="EMBL" id="JAHGUI010000054">
    <property type="protein sequence ID" value="MBT2919627.1"/>
    <property type="molecule type" value="Genomic_DNA"/>
</dbReference>
<name>A0ABD4QWL7_VIBAN</name>
<sequence length="189" mass="21782">MEDGIQRFNTTLLDNIDLTKVKVNELKPDDTVEELFSQANPFSGLRTSNETIDKSAYLFNLLSLQSPIICYRYRKQYKTLTGSFTLTKLRCAIAQLQLPSDHSILVFVLKKKPSSDIKRAIVLFDLTNDLLSKCFISDTKKISFYLRAWFKKDDGKRSIYQSKEWQTFFPKLNSAEKVANFLSISKADL</sequence>
<evidence type="ECO:0000313" key="2">
    <source>
        <dbReference type="Proteomes" id="UP000078309"/>
    </source>
</evidence>
<proteinExistence type="predicted"/>
<reference evidence="1 2" key="1">
    <citation type="journal article" date="2017" name="J. Fish Dis.">
        <title>Comparative assessment of Vibrio virulence in marine fish larvae.</title>
        <authorList>
            <person name="Ronneseth A."/>
            <person name="Castillo D."/>
            <person name="D'Alvise P."/>
            <person name="Tonnesen O."/>
            <person name="Haugland G."/>
            <person name="Grotkjaer T."/>
            <person name="Engell-Sorensen K."/>
            <person name="Norremark L."/>
            <person name="Bergh O."/>
            <person name="Wergeland H.I."/>
            <person name="Gram L."/>
        </authorList>
    </citation>
    <scope>NUCLEOTIDE SEQUENCE [LARGE SCALE GENOMIC DNA]</scope>
    <source>
        <strain evidence="1 2">90-11-286</strain>
    </source>
</reference>
<comment type="caution">
    <text evidence="1">The sequence shown here is derived from an EMBL/GenBank/DDBJ whole genome shotgun (WGS) entry which is preliminary data.</text>
</comment>
<accession>A0ABD4QWL7</accession>
<dbReference type="AlphaFoldDB" id="A0ABD4QWL7"/>
<gene>
    <name evidence="1" type="ORF">PL14_13165</name>
</gene>
<dbReference type="Proteomes" id="UP000078309">
    <property type="component" value="Unassembled WGS sequence"/>
</dbReference>
<dbReference type="RefSeq" id="WP_019280949.1">
    <property type="nucleotide sequence ID" value="NZ_CP031535.1"/>
</dbReference>
<organism evidence="1 2">
    <name type="scientific">Vibrio anguillarum</name>
    <name type="common">Listonella anguillarum</name>
    <dbReference type="NCBI Taxonomy" id="55601"/>
    <lineage>
        <taxon>Bacteria</taxon>
        <taxon>Pseudomonadati</taxon>
        <taxon>Pseudomonadota</taxon>
        <taxon>Gammaproteobacteria</taxon>
        <taxon>Vibrionales</taxon>
        <taxon>Vibrionaceae</taxon>
        <taxon>Vibrio</taxon>
    </lineage>
</organism>